<protein>
    <recommendedName>
        <fullName evidence="4">ABC-2 family transporter protein</fullName>
    </recommendedName>
</protein>
<sequence length="266" mass="30210">MLRKLLKYEIKATSRIFLPMYALLIVFALLNKFFMAVNSELLRIPRAIAATVFVFIIIGLCVVTLVVTIQRFNKSLLTDEGYLSFTLPVRIHSHIDSKMLVTLMWTILSFLVSMVSIFIMSIDKTTIWSLHRFVNELMRVLNKIGFNGYVLVLESILFVIIGILSVTLEIYAAITVGNMSSKHKLLAGVGAYLGFGVIQQIIMSIIMSTCEKSISQYFDSMIRAGELAQVQLAQTVLFGLIAYMVIMGVVFYFFTEWMLRKKLNLE</sequence>
<organism evidence="2 3">
    <name type="scientific">Caproiciproducens galactitolivorans</name>
    <dbReference type="NCBI Taxonomy" id="642589"/>
    <lineage>
        <taxon>Bacteria</taxon>
        <taxon>Bacillati</taxon>
        <taxon>Bacillota</taxon>
        <taxon>Clostridia</taxon>
        <taxon>Eubacteriales</taxon>
        <taxon>Acutalibacteraceae</taxon>
        <taxon>Caproiciproducens</taxon>
    </lineage>
</organism>
<reference evidence="2 3" key="1">
    <citation type="submission" date="2019-04" db="EMBL/GenBank/DDBJ databases">
        <authorList>
            <person name="Poehlein A."/>
            <person name="Bengelsdorf F.R."/>
            <person name="Duerre P."/>
            <person name="Daniel R."/>
        </authorList>
    </citation>
    <scope>NUCLEOTIDE SEQUENCE [LARGE SCALE GENOMIC DNA]</scope>
    <source>
        <strain evidence="2 3">BS-1</strain>
    </source>
</reference>
<feature type="transmembrane region" description="Helical" evidence="1">
    <location>
        <begin position="185"/>
        <end position="207"/>
    </location>
</feature>
<keyword evidence="1" id="KW-1133">Transmembrane helix</keyword>
<dbReference type="AlphaFoldDB" id="A0A4Z0YFE2"/>
<proteinExistence type="predicted"/>
<accession>A0A4Z0YFE2</accession>
<feature type="transmembrane region" description="Helical" evidence="1">
    <location>
        <begin position="47"/>
        <end position="69"/>
    </location>
</feature>
<gene>
    <name evidence="2" type="ORF">CAGA_03510</name>
</gene>
<keyword evidence="1" id="KW-0472">Membrane</keyword>
<evidence type="ECO:0008006" key="4">
    <source>
        <dbReference type="Google" id="ProtNLM"/>
    </source>
</evidence>
<dbReference type="Proteomes" id="UP000297714">
    <property type="component" value="Unassembled WGS sequence"/>
</dbReference>
<feature type="transmembrane region" description="Helical" evidence="1">
    <location>
        <begin position="12"/>
        <end position="35"/>
    </location>
</feature>
<comment type="caution">
    <text evidence="2">The sequence shown here is derived from an EMBL/GenBank/DDBJ whole genome shotgun (WGS) entry which is preliminary data.</text>
</comment>
<evidence type="ECO:0000313" key="2">
    <source>
        <dbReference type="EMBL" id="TGJ77941.1"/>
    </source>
</evidence>
<evidence type="ECO:0000313" key="3">
    <source>
        <dbReference type="Proteomes" id="UP000297714"/>
    </source>
</evidence>
<dbReference type="OrthoDB" id="9816138at2"/>
<dbReference type="EMBL" id="SRMQ01000001">
    <property type="protein sequence ID" value="TGJ77941.1"/>
    <property type="molecule type" value="Genomic_DNA"/>
</dbReference>
<feature type="transmembrane region" description="Helical" evidence="1">
    <location>
        <begin position="100"/>
        <end position="122"/>
    </location>
</feature>
<evidence type="ECO:0000256" key="1">
    <source>
        <dbReference type="SAM" id="Phobius"/>
    </source>
</evidence>
<name>A0A4Z0YFE2_9FIRM</name>
<keyword evidence="1" id="KW-0812">Transmembrane</keyword>
<feature type="transmembrane region" description="Helical" evidence="1">
    <location>
        <begin position="148"/>
        <end position="173"/>
    </location>
</feature>
<keyword evidence="3" id="KW-1185">Reference proteome</keyword>
<feature type="transmembrane region" description="Helical" evidence="1">
    <location>
        <begin position="227"/>
        <end position="254"/>
    </location>
</feature>
<dbReference type="RefSeq" id="WP_135657053.1">
    <property type="nucleotide sequence ID" value="NZ_SRMQ01000001.1"/>
</dbReference>